<organism evidence="5 6">
    <name type="scientific">Ameiurus melas</name>
    <name type="common">Black bullhead</name>
    <name type="synonym">Silurus melas</name>
    <dbReference type="NCBI Taxonomy" id="219545"/>
    <lineage>
        <taxon>Eukaryota</taxon>
        <taxon>Metazoa</taxon>
        <taxon>Chordata</taxon>
        <taxon>Craniata</taxon>
        <taxon>Vertebrata</taxon>
        <taxon>Euteleostomi</taxon>
        <taxon>Actinopterygii</taxon>
        <taxon>Neopterygii</taxon>
        <taxon>Teleostei</taxon>
        <taxon>Ostariophysi</taxon>
        <taxon>Siluriformes</taxon>
        <taxon>Ictaluridae</taxon>
        <taxon>Ameiurus</taxon>
    </lineage>
</organism>
<dbReference type="InterPro" id="IPR013783">
    <property type="entry name" value="Ig-like_fold"/>
</dbReference>
<dbReference type="Proteomes" id="UP000593565">
    <property type="component" value="Unassembled WGS sequence"/>
</dbReference>
<evidence type="ECO:0000313" key="5">
    <source>
        <dbReference type="EMBL" id="KAF4086707.1"/>
    </source>
</evidence>
<feature type="transmembrane region" description="Helical" evidence="2">
    <location>
        <begin position="220"/>
        <end position="246"/>
    </location>
</feature>
<keyword evidence="3" id="KW-0732">Signal</keyword>
<dbReference type="InterPro" id="IPR050650">
    <property type="entry name" value="Type-II_Cytokine-TF_Rcpt"/>
</dbReference>
<keyword evidence="6" id="KW-1185">Reference proteome</keyword>
<dbReference type="InterPro" id="IPR003961">
    <property type="entry name" value="FN3_dom"/>
</dbReference>
<evidence type="ECO:0000256" key="2">
    <source>
        <dbReference type="SAM" id="Phobius"/>
    </source>
</evidence>
<evidence type="ECO:0000259" key="4">
    <source>
        <dbReference type="PROSITE" id="PS50853"/>
    </source>
</evidence>
<keyword evidence="2" id="KW-0812">Transmembrane</keyword>
<dbReference type="Pfam" id="PF01108">
    <property type="entry name" value="Tissue_fac"/>
    <property type="match status" value="1"/>
</dbReference>
<dbReference type="PANTHER" id="PTHR20859:SF46">
    <property type="entry name" value="INTERFERON GAMMA RECEPTOR 2"/>
    <property type="match status" value="1"/>
</dbReference>
<proteinExistence type="predicted"/>
<feature type="signal peptide" evidence="3">
    <location>
        <begin position="1"/>
        <end position="18"/>
    </location>
</feature>
<dbReference type="Gene3D" id="2.60.40.10">
    <property type="entry name" value="Immunoglobulins"/>
    <property type="match status" value="2"/>
</dbReference>
<dbReference type="GO" id="GO:0005886">
    <property type="term" value="C:plasma membrane"/>
    <property type="evidence" value="ECO:0007669"/>
    <property type="project" value="TreeGrafter"/>
</dbReference>
<protein>
    <recommendedName>
        <fullName evidence="4">Fibronectin type-III domain-containing protein</fullName>
    </recommendedName>
</protein>
<dbReference type="OrthoDB" id="8724082at2759"/>
<dbReference type="Pfam" id="PF09294">
    <property type="entry name" value="Interfer-bind"/>
    <property type="match status" value="1"/>
</dbReference>
<dbReference type="AlphaFoldDB" id="A0A7J6AX23"/>
<feature type="region of interest" description="Disordered" evidence="1">
    <location>
        <begin position="301"/>
        <end position="332"/>
    </location>
</feature>
<dbReference type="InterPro" id="IPR015373">
    <property type="entry name" value="Interferon/interleukin_rcp_dom"/>
</dbReference>
<feature type="compositionally biased region" description="Basic and acidic residues" evidence="1">
    <location>
        <begin position="323"/>
        <end position="332"/>
    </location>
</feature>
<dbReference type="SUPFAM" id="SSF49265">
    <property type="entry name" value="Fibronectin type III"/>
    <property type="match status" value="2"/>
</dbReference>
<accession>A0A7J6AX23</accession>
<reference evidence="5 6" key="1">
    <citation type="submission" date="2020-02" db="EMBL/GenBank/DDBJ databases">
        <title>A chromosome-scale genome assembly of the black bullhead catfish (Ameiurus melas).</title>
        <authorList>
            <person name="Wen M."/>
            <person name="Zham M."/>
            <person name="Cabau C."/>
            <person name="Klopp C."/>
            <person name="Donnadieu C."/>
            <person name="Roques C."/>
            <person name="Bouchez O."/>
            <person name="Lampietro C."/>
            <person name="Jouanno E."/>
            <person name="Herpin A."/>
            <person name="Louis A."/>
            <person name="Berthelot C."/>
            <person name="Parey E."/>
            <person name="Roest-Crollius H."/>
            <person name="Braasch I."/>
            <person name="Postlethwait J."/>
            <person name="Robinson-Rechavi M."/>
            <person name="Echchiki A."/>
            <person name="Begum T."/>
            <person name="Montfort J."/>
            <person name="Schartl M."/>
            <person name="Bobe J."/>
            <person name="Guiguen Y."/>
        </authorList>
    </citation>
    <scope>NUCLEOTIDE SEQUENCE [LARGE SCALE GENOMIC DNA]</scope>
    <source>
        <strain evidence="5">M_S1</strain>
        <tissue evidence="5">Blood</tissue>
    </source>
</reference>
<keyword evidence="2" id="KW-0472">Membrane</keyword>
<dbReference type="CDD" id="cd00063">
    <property type="entry name" value="FN3"/>
    <property type="match status" value="1"/>
</dbReference>
<comment type="caution">
    <text evidence="5">The sequence shown here is derived from an EMBL/GenBank/DDBJ whole genome shotgun (WGS) entry which is preliminary data.</text>
</comment>
<sequence>MIFTLIIPILLCFGSVFTDEVPPPQNLRIKSENLGLVLEWDAPQTTIGKDFRYTAEYKSWNLFHSVCVNVSSLSCDFTNDVTPFGKYTLRIRTELNGKSSDWIETECEALEIITVIGAPDVRLQSRRGKMEVEITEPALRKSSLKGVYNNISYRIRYWTEGNVKMAMEELVDHSRNMLMNLLPETRYCMEVEIVFNHIKNSLPSNITCEMNTASDEVESWLIAVVLLVSFLVTMITVLLISLVVWFGYRGIRFLHPPAKLPKHFIQYLTERPSSDILLAMQNSAQPKELYHEFSIITAQEVPPESKQKESSKPPQLNAHMKNVHSEQEGNHERLYCENALQDESQSADAVKELLLQ</sequence>
<name>A0A7J6AX23_AMEME</name>
<dbReference type="GO" id="GO:0004896">
    <property type="term" value="F:cytokine receptor activity"/>
    <property type="evidence" value="ECO:0007669"/>
    <property type="project" value="TreeGrafter"/>
</dbReference>
<gene>
    <name evidence="5" type="ORF">AMELA_G00087400</name>
</gene>
<feature type="domain" description="Fibronectin type-III" evidence="4">
    <location>
        <begin position="23"/>
        <end position="117"/>
    </location>
</feature>
<dbReference type="InterPro" id="IPR036116">
    <property type="entry name" value="FN3_sf"/>
</dbReference>
<dbReference type="EMBL" id="JAAGNN010000007">
    <property type="protein sequence ID" value="KAF4086707.1"/>
    <property type="molecule type" value="Genomic_DNA"/>
</dbReference>
<evidence type="ECO:0000256" key="3">
    <source>
        <dbReference type="SAM" id="SignalP"/>
    </source>
</evidence>
<evidence type="ECO:0000256" key="1">
    <source>
        <dbReference type="SAM" id="MobiDB-lite"/>
    </source>
</evidence>
<feature type="chain" id="PRO_5029561523" description="Fibronectin type-III domain-containing protein" evidence="3">
    <location>
        <begin position="19"/>
        <end position="356"/>
    </location>
</feature>
<keyword evidence="2" id="KW-1133">Transmembrane helix</keyword>
<dbReference type="PROSITE" id="PS50853">
    <property type="entry name" value="FN3"/>
    <property type="match status" value="1"/>
</dbReference>
<dbReference type="PANTHER" id="PTHR20859">
    <property type="entry name" value="INTERFERON/INTERLEUKIN RECEPTOR"/>
    <property type="match status" value="1"/>
</dbReference>
<evidence type="ECO:0000313" key="6">
    <source>
        <dbReference type="Proteomes" id="UP000593565"/>
    </source>
</evidence>